<reference evidence="1 2" key="1">
    <citation type="submission" date="2019-11" db="EMBL/GenBank/DDBJ databases">
        <title>Novel species isolated from a subtropical stream in China.</title>
        <authorList>
            <person name="Lu H."/>
        </authorList>
    </citation>
    <scope>NUCLEOTIDE SEQUENCE [LARGE SCALE GENOMIC DNA]</scope>
    <source>
        <strain evidence="1 2">FT92W</strain>
    </source>
</reference>
<evidence type="ECO:0000313" key="2">
    <source>
        <dbReference type="Proteomes" id="UP000446768"/>
    </source>
</evidence>
<dbReference type="AlphaFoldDB" id="A0A7X2IL33"/>
<dbReference type="EMBL" id="WKJJ01000005">
    <property type="protein sequence ID" value="MRV71845.1"/>
    <property type="molecule type" value="Genomic_DNA"/>
</dbReference>
<evidence type="ECO:0000313" key="1">
    <source>
        <dbReference type="EMBL" id="MRV71845.1"/>
    </source>
</evidence>
<name>A0A7X2IL33_9BURK</name>
<dbReference type="InterPro" id="IPR018697">
    <property type="entry name" value="DUF2199"/>
</dbReference>
<dbReference type="Pfam" id="PF09965">
    <property type="entry name" value="DUF2199"/>
    <property type="match status" value="1"/>
</dbReference>
<accession>A0A7X2IL33</accession>
<sequence>MICSKCGEEHLLEEMELTFRRPDDAAKLSPEERSRLLQENNDLCVIEGKRFFIRGLLPLSVESREHPYCIGLWVEVPQSSFERIYDLWDSDEQLNEPPFEARLANEIPTSNGSLGLEAELRLTGPTTRPDVFLKSSTHPLYAEQARGIDEHRASEYTALFA</sequence>
<protein>
    <submittedName>
        <fullName evidence="1">DUF2199 domain-containing protein</fullName>
    </submittedName>
</protein>
<organism evidence="1 2">
    <name type="scientific">Pseudoduganella rivuli</name>
    <dbReference type="NCBI Taxonomy" id="2666085"/>
    <lineage>
        <taxon>Bacteria</taxon>
        <taxon>Pseudomonadati</taxon>
        <taxon>Pseudomonadota</taxon>
        <taxon>Betaproteobacteria</taxon>
        <taxon>Burkholderiales</taxon>
        <taxon>Oxalobacteraceae</taxon>
        <taxon>Telluria group</taxon>
        <taxon>Pseudoduganella</taxon>
    </lineage>
</organism>
<gene>
    <name evidence="1" type="ORF">GJ700_08890</name>
</gene>
<dbReference type="Proteomes" id="UP000446768">
    <property type="component" value="Unassembled WGS sequence"/>
</dbReference>
<keyword evidence="2" id="KW-1185">Reference proteome</keyword>
<comment type="caution">
    <text evidence="1">The sequence shown here is derived from an EMBL/GenBank/DDBJ whole genome shotgun (WGS) entry which is preliminary data.</text>
</comment>
<proteinExistence type="predicted"/>